<feature type="compositionally biased region" description="Basic residues" evidence="1">
    <location>
        <begin position="272"/>
        <end position="283"/>
    </location>
</feature>
<feature type="signal peptide" evidence="2">
    <location>
        <begin position="1"/>
        <end position="22"/>
    </location>
</feature>
<sequence>MFCARPCVSISRCAWTIILVVARVSPRGEEKKRGATNGGVRARSCRDVARACRVVWCSKWRASRARSERRKETENVSSPSLVSRVRRVHLAQVRGALQDLSLETADHKTEVLLITSRKKTETITITVGDCSIMSTPCIRYLGLHIDSRLRFNQHLRIVSEKAARVAGALTKIMPNTGGPRSSRRELYAHVIDSILLYGTTIWRCATETQAYIRQAEAVHRRACLSVISGRPHISYDATYVIAGVPPLALLADERARIYQRRPEDVKEEERRPRQKKKKKTHTHTHLRIRLNPQTYKERIPEVSVVERRGACRRVRDQAAPGPDEIPKPALKAVGACKDVFRRVFTACLRERCFSARWKRQRLVLMLKPGKPAFKPSSYRPLCMLDTAGKLLERIIADSLEAFTEGLAGLADSQFGFCKGRSTIDAIQKVLSIAKAAISGKRRQKDSRTQASQNSVDCRVCRRHRATIVDKKLEDIKVAADDAIRLVRRALSELGLQTADQKTEVLLVTSRKLKESITLRASDCDIASVPCIRYLGVHIDDKLRFYQHLKFVSEKAACVVGALSGLMPNIGGPRCSRRRLYTSVVDSVLLYGAPTWKEATGTHSYVCKAEAIYRRACLRVICGFHSISHEAVHVLAGTPLLVLLVDERSRLYEHSRKDARNDATSDEHAKTLEKWQTQWSTSTKGRWTYRLIPHRCVDRKKARRSELKPHATPVRPRLL</sequence>
<gene>
    <name evidence="3" type="ORF">TBRA_LOCUS9793</name>
</gene>
<feature type="compositionally biased region" description="Basic and acidic residues" evidence="1">
    <location>
        <begin position="261"/>
        <end position="271"/>
    </location>
</feature>
<keyword evidence="2" id="KW-0732">Signal</keyword>
<dbReference type="EMBL" id="CADCXV010000883">
    <property type="protein sequence ID" value="CAB0037996.1"/>
    <property type="molecule type" value="Genomic_DNA"/>
</dbReference>
<evidence type="ECO:0000256" key="2">
    <source>
        <dbReference type="SAM" id="SignalP"/>
    </source>
</evidence>
<proteinExistence type="predicted"/>
<dbReference type="Proteomes" id="UP000479190">
    <property type="component" value="Unassembled WGS sequence"/>
</dbReference>
<dbReference type="PANTHER" id="PTHR33481:SF1">
    <property type="entry name" value="ENDONUCLEASE_EXONUCLEASE_PHOSPHATASE DOMAIN-CONTAINING PROTEIN-RELATED"/>
    <property type="match status" value="1"/>
</dbReference>
<reference evidence="3 4" key="1">
    <citation type="submission" date="2020-02" db="EMBL/GenBank/DDBJ databases">
        <authorList>
            <person name="Ferguson B K."/>
        </authorList>
    </citation>
    <scope>NUCLEOTIDE SEQUENCE [LARGE SCALE GENOMIC DNA]</scope>
</reference>
<dbReference type="OrthoDB" id="407509at2759"/>
<name>A0A6H5IKS2_9HYME</name>
<evidence type="ECO:0000313" key="3">
    <source>
        <dbReference type="EMBL" id="CAB0037996.1"/>
    </source>
</evidence>
<organism evidence="3 4">
    <name type="scientific">Trichogramma brassicae</name>
    <dbReference type="NCBI Taxonomy" id="86971"/>
    <lineage>
        <taxon>Eukaryota</taxon>
        <taxon>Metazoa</taxon>
        <taxon>Ecdysozoa</taxon>
        <taxon>Arthropoda</taxon>
        <taxon>Hexapoda</taxon>
        <taxon>Insecta</taxon>
        <taxon>Pterygota</taxon>
        <taxon>Neoptera</taxon>
        <taxon>Endopterygota</taxon>
        <taxon>Hymenoptera</taxon>
        <taxon>Apocrita</taxon>
        <taxon>Proctotrupomorpha</taxon>
        <taxon>Chalcidoidea</taxon>
        <taxon>Trichogrammatidae</taxon>
        <taxon>Trichogramma</taxon>
    </lineage>
</organism>
<feature type="chain" id="PRO_5026161239" evidence="2">
    <location>
        <begin position="23"/>
        <end position="718"/>
    </location>
</feature>
<protein>
    <submittedName>
        <fullName evidence="3">Uncharacterized protein</fullName>
    </submittedName>
</protein>
<evidence type="ECO:0000256" key="1">
    <source>
        <dbReference type="SAM" id="MobiDB-lite"/>
    </source>
</evidence>
<feature type="region of interest" description="Disordered" evidence="1">
    <location>
        <begin position="261"/>
        <end position="283"/>
    </location>
</feature>
<dbReference type="PANTHER" id="PTHR33481">
    <property type="entry name" value="REVERSE TRANSCRIPTASE"/>
    <property type="match status" value="1"/>
</dbReference>
<keyword evidence="4" id="KW-1185">Reference proteome</keyword>
<accession>A0A6H5IKS2</accession>
<dbReference type="AlphaFoldDB" id="A0A6H5IKS2"/>
<evidence type="ECO:0000313" key="4">
    <source>
        <dbReference type="Proteomes" id="UP000479190"/>
    </source>
</evidence>